<keyword evidence="2" id="KW-0732">Signal</keyword>
<protein>
    <recommendedName>
        <fullName evidence="5">Extracellular membrane protein CFEM domain-containing protein</fullName>
    </recommendedName>
</protein>
<evidence type="ECO:0000256" key="2">
    <source>
        <dbReference type="SAM" id="SignalP"/>
    </source>
</evidence>
<evidence type="ECO:0000313" key="4">
    <source>
        <dbReference type="Proteomes" id="UP000036947"/>
    </source>
</evidence>
<sequence length="169" mass="16243">MRTSTLFTAVLANALGATALEGLSGYVGDVPSCAYSTFAKAMSEAGCATTSVNAADFDCICKHMGSIAITVARGVDVKCSADFTTALGSFCGVWIVQGTTATDLPAATSILAAELAGQTPGASATSGSASAASPTGATSKSTNIGVAPSPGPGVVGLVGGAVALAGFII</sequence>
<feature type="signal peptide" evidence="2">
    <location>
        <begin position="1"/>
        <end position="19"/>
    </location>
</feature>
<name>A0A0L0MZX1_TOLOC</name>
<feature type="region of interest" description="Disordered" evidence="1">
    <location>
        <begin position="124"/>
        <end position="144"/>
    </location>
</feature>
<dbReference type="Proteomes" id="UP000036947">
    <property type="component" value="Unassembled WGS sequence"/>
</dbReference>
<evidence type="ECO:0000313" key="3">
    <source>
        <dbReference type="EMBL" id="KND87025.1"/>
    </source>
</evidence>
<proteinExistence type="predicted"/>
<feature type="chain" id="PRO_5005544702" description="Extracellular membrane protein CFEM domain-containing protein" evidence="2">
    <location>
        <begin position="20"/>
        <end position="169"/>
    </location>
</feature>
<comment type="caution">
    <text evidence="3">The sequence shown here is derived from an EMBL/GenBank/DDBJ whole genome shotgun (WGS) entry which is preliminary data.</text>
</comment>
<dbReference type="AlphaFoldDB" id="A0A0L0MZX1"/>
<dbReference type="OrthoDB" id="4869264at2759"/>
<accession>A0A0L0MZX1</accession>
<evidence type="ECO:0008006" key="5">
    <source>
        <dbReference type="Google" id="ProtNLM"/>
    </source>
</evidence>
<keyword evidence="4" id="KW-1185">Reference proteome</keyword>
<dbReference type="STRING" id="1163406.A0A0L0MZX1"/>
<evidence type="ECO:0000256" key="1">
    <source>
        <dbReference type="SAM" id="MobiDB-lite"/>
    </source>
</evidence>
<dbReference type="EMBL" id="LFRF01000043">
    <property type="protein sequence ID" value="KND87025.1"/>
    <property type="molecule type" value="Genomic_DNA"/>
</dbReference>
<gene>
    <name evidence="3" type="ORF">TOPH_08323</name>
</gene>
<reference evidence="3 4" key="1">
    <citation type="journal article" date="2015" name="BMC Genomics">
        <title>The genome of the truffle-parasite Tolypocladium ophioglossoides and the evolution of antifungal peptaibiotics.</title>
        <authorList>
            <person name="Quandt C.A."/>
            <person name="Bushley K.E."/>
            <person name="Spatafora J.W."/>
        </authorList>
    </citation>
    <scope>NUCLEOTIDE SEQUENCE [LARGE SCALE GENOMIC DNA]</scope>
    <source>
        <strain evidence="3 4">CBS 100239</strain>
    </source>
</reference>
<organism evidence="3 4">
    <name type="scientific">Tolypocladium ophioglossoides (strain CBS 100239)</name>
    <name type="common">Snaketongue truffleclub</name>
    <name type="synonym">Elaphocordyceps ophioglossoides</name>
    <dbReference type="NCBI Taxonomy" id="1163406"/>
    <lineage>
        <taxon>Eukaryota</taxon>
        <taxon>Fungi</taxon>
        <taxon>Dikarya</taxon>
        <taxon>Ascomycota</taxon>
        <taxon>Pezizomycotina</taxon>
        <taxon>Sordariomycetes</taxon>
        <taxon>Hypocreomycetidae</taxon>
        <taxon>Hypocreales</taxon>
        <taxon>Ophiocordycipitaceae</taxon>
        <taxon>Tolypocladium</taxon>
    </lineage>
</organism>